<keyword evidence="3" id="KW-1185">Reference proteome</keyword>
<sequence length="75" mass="8700">MGDDECYRKEKYPPPVRIHNKSPPAKIKWDQGLCPKKRFSGFLVYGDFVQNWAPAVPSQGCGFLLKWFSMEDFES</sequence>
<evidence type="ECO:0000256" key="1">
    <source>
        <dbReference type="SAM" id="MobiDB-lite"/>
    </source>
</evidence>
<dbReference type="Proteomes" id="UP001054945">
    <property type="component" value="Unassembled WGS sequence"/>
</dbReference>
<dbReference type="AlphaFoldDB" id="A0AAV4WFI5"/>
<accession>A0AAV4WFI5</accession>
<reference evidence="2 3" key="1">
    <citation type="submission" date="2021-06" db="EMBL/GenBank/DDBJ databases">
        <title>Caerostris extrusa draft genome.</title>
        <authorList>
            <person name="Kono N."/>
            <person name="Arakawa K."/>
        </authorList>
    </citation>
    <scope>NUCLEOTIDE SEQUENCE [LARGE SCALE GENOMIC DNA]</scope>
</reference>
<evidence type="ECO:0000313" key="3">
    <source>
        <dbReference type="Proteomes" id="UP001054945"/>
    </source>
</evidence>
<dbReference type="EMBL" id="BPLR01016136">
    <property type="protein sequence ID" value="GIY81502.1"/>
    <property type="molecule type" value="Genomic_DNA"/>
</dbReference>
<feature type="compositionally biased region" description="Basic and acidic residues" evidence="1">
    <location>
        <begin position="1"/>
        <end position="12"/>
    </location>
</feature>
<organism evidence="2 3">
    <name type="scientific">Caerostris extrusa</name>
    <name type="common">Bark spider</name>
    <name type="synonym">Caerostris bankana</name>
    <dbReference type="NCBI Taxonomy" id="172846"/>
    <lineage>
        <taxon>Eukaryota</taxon>
        <taxon>Metazoa</taxon>
        <taxon>Ecdysozoa</taxon>
        <taxon>Arthropoda</taxon>
        <taxon>Chelicerata</taxon>
        <taxon>Arachnida</taxon>
        <taxon>Araneae</taxon>
        <taxon>Araneomorphae</taxon>
        <taxon>Entelegynae</taxon>
        <taxon>Araneoidea</taxon>
        <taxon>Araneidae</taxon>
        <taxon>Caerostris</taxon>
    </lineage>
</organism>
<evidence type="ECO:0000313" key="2">
    <source>
        <dbReference type="EMBL" id="GIY81502.1"/>
    </source>
</evidence>
<comment type="caution">
    <text evidence="2">The sequence shown here is derived from an EMBL/GenBank/DDBJ whole genome shotgun (WGS) entry which is preliminary data.</text>
</comment>
<feature type="region of interest" description="Disordered" evidence="1">
    <location>
        <begin position="1"/>
        <end position="23"/>
    </location>
</feature>
<gene>
    <name evidence="2" type="ORF">CEXT_132121</name>
</gene>
<protein>
    <submittedName>
        <fullName evidence="2">Uncharacterized protein</fullName>
    </submittedName>
</protein>
<proteinExistence type="predicted"/>
<name>A0AAV4WFI5_CAEEX</name>